<dbReference type="Gene3D" id="3.90.550.10">
    <property type="entry name" value="Spore Coat Polysaccharide Biosynthesis Protein SpsA, Chain A"/>
    <property type="match status" value="1"/>
</dbReference>
<dbReference type="InterPro" id="IPR029044">
    <property type="entry name" value="Nucleotide-diphossugar_trans"/>
</dbReference>
<gene>
    <name evidence="2" type="primary">nboR</name>
    <name evidence="2" type="ORF">Verru16b_01823</name>
</gene>
<dbReference type="Pfam" id="PF12804">
    <property type="entry name" value="NTP_transf_3"/>
    <property type="match status" value="1"/>
</dbReference>
<evidence type="ECO:0000259" key="1">
    <source>
        <dbReference type="Pfam" id="PF12804"/>
    </source>
</evidence>
<name>A0A1D8AV62_9BACT</name>
<dbReference type="AlphaFoldDB" id="A0A1D8AV62"/>
<reference evidence="2 3" key="1">
    <citation type="submission" date="2016-06" db="EMBL/GenBank/DDBJ databases">
        <title>Three novel species with peptidoglycan cell walls form the new genus Lacunisphaera gen. nov. in the family Opitutaceae of the verrucomicrobial subdivision 4.</title>
        <authorList>
            <person name="Rast P."/>
            <person name="Gloeckner I."/>
            <person name="Jogler M."/>
            <person name="Boedeker C."/>
            <person name="Jeske O."/>
            <person name="Wiegand S."/>
            <person name="Reinhardt R."/>
            <person name="Schumann P."/>
            <person name="Rohde M."/>
            <person name="Spring S."/>
            <person name="Gloeckner F.O."/>
            <person name="Jogler C."/>
        </authorList>
    </citation>
    <scope>NUCLEOTIDE SEQUENCE [LARGE SCALE GENOMIC DNA]</scope>
    <source>
        <strain evidence="2 3">IG16b</strain>
    </source>
</reference>
<dbReference type="CDD" id="cd04182">
    <property type="entry name" value="GT_2_like_f"/>
    <property type="match status" value="1"/>
</dbReference>
<dbReference type="PATRIC" id="fig|1838286.3.peg.1835"/>
<dbReference type="InterPro" id="IPR025877">
    <property type="entry name" value="MobA-like_NTP_Trfase"/>
</dbReference>
<evidence type="ECO:0000313" key="2">
    <source>
        <dbReference type="EMBL" id="AOS44755.1"/>
    </source>
</evidence>
<keyword evidence="3" id="KW-1185">Reference proteome</keyword>
<dbReference type="GO" id="GO:0016491">
    <property type="term" value="F:oxidoreductase activity"/>
    <property type="evidence" value="ECO:0007669"/>
    <property type="project" value="UniProtKB-KW"/>
</dbReference>
<evidence type="ECO:0000313" key="3">
    <source>
        <dbReference type="Proteomes" id="UP000095228"/>
    </source>
</evidence>
<dbReference type="STRING" id="1838286.Verru16b_01823"/>
<accession>A0A1D8AV62</accession>
<dbReference type="EMBL" id="CP016094">
    <property type="protein sequence ID" value="AOS44755.1"/>
    <property type="molecule type" value="Genomic_DNA"/>
</dbReference>
<organism evidence="2 3">
    <name type="scientific">Lacunisphaera limnophila</name>
    <dbReference type="NCBI Taxonomy" id="1838286"/>
    <lineage>
        <taxon>Bacteria</taxon>
        <taxon>Pseudomonadati</taxon>
        <taxon>Verrucomicrobiota</taxon>
        <taxon>Opitutia</taxon>
        <taxon>Opitutales</taxon>
        <taxon>Opitutaceae</taxon>
        <taxon>Lacunisphaera</taxon>
    </lineage>
</organism>
<dbReference type="EC" id="1.1.1.328" evidence="2"/>
<dbReference type="KEGG" id="obg:Verru16b_01823"/>
<dbReference type="PANTHER" id="PTHR43777:SF1">
    <property type="entry name" value="MOLYBDENUM COFACTOR CYTIDYLYLTRANSFERASE"/>
    <property type="match status" value="1"/>
</dbReference>
<dbReference type="Proteomes" id="UP000095228">
    <property type="component" value="Chromosome"/>
</dbReference>
<feature type="domain" description="MobA-like NTP transferase" evidence="1">
    <location>
        <begin position="1"/>
        <end position="154"/>
    </location>
</feature>
<dbReference type="GO" id="GO:0016779">
    <property type="term" value="F:nucleotidyltransferase activity"/>
    <property type="evidence" value="ECO:0007669"/>
    <property type="project" value="UniProtKB-ARBA"/>
</dbReference>
<proteinExistence type="predicted"/>
<dbReference type="PANTHER" id="PTHR43777">
    <property type="entry name" value="MOLYBDENUM COFACTOR CYTIDYLYLTRANSFERASE"/>
    <property type="match status" value="1"/>
</dbReference>
<dbReference type="SUPFAM" id="SSF53448">
    <property type="entry name" value="Nucleotide-diphospho-sugar transferases"/>
    <property type="match status" value="1"/>
</dbReference>
<keyword evidence="2" id="KW-0560">Oxidoreductase</keyword>
<protein>
    <submittedName>
        <fullName evidence="2">Nicotine blue oxidoreductase</fullName>
        <ecNumber evidence="2">1.1.1.328</ecNumber>
    </submittedName>
</protein>
<sequence length="178" mass="18934">MGRPKQLLPIKGQTLIRHVTELVLRAPVHPVVVVLGAEAKKIQPTLAGLGIVIAVNPAWTEGLGSSLQTGVETVLEHSPDVSAVIVALADQPGLPPRHLERLITRFRDGGCTAVASQTGPDLVPPLLFGPAWFPQLCAIKGDLGARALLREHPADVATLPLESNTDLDTPEDYARYTS</sequence>